<keyword evidence="3" id="KW-0378">Hydrolase</keyword>
<feature type="compositionally biased region" description="Basic and acidic residues" evidence="5">
    <location>
        <begin position="62"/>
        <end position="71"/>
    </location>
</feature>
<evidence type="ECO:0000256" key="6">
    <source>
        <dbReference type="SAM" id="SignalP"/>
    </source>
</evidence>
<feature type="signal peptide" evidence="6">
    <location>
        <begin position="1"/>
        <end position="37"/>
    </location>
</feature>
<sequence length="247" mass="27680">MSRLLGSSVMSRMGNWKLPCWRPLFLIVSLLVGLTQSAPGGNEQSVYTRATTSRGQNSGTEGGHRERHREQTMVQTSTGKLRGLKKTVVGKDVFVYYGIPFAKPPVGDLRFKKPEKNEPWDGVYNAVNLPNTCYQEKYYSFPGFRGEEMWNPTTNISEDCLYMNLWAPKTAVHRPEKKLPILVWIYGGGYMSGTISLDVYNADVLAAENDVIIVSINYRVGAFGFLYLNTEDAPGKANALRPAWILN</sequence>
<keyword evidence="6" id="KW-0732">Signal</keyword>
<evidence type="ECO:0000256" key="4">
    <source>
        <dbReference type="ARBA" id="ARBA00023180"/>
    </source>
</evidence>
<evidence type="ECO:0000256" key="2">
    <source>
        <dbReference type="ARBA" id="ARBA00022487"/>
    </source>
</evidence>
<reference evidence="8" key="1">
    <citation type="submission" date="2021-06" db="EMBL/GenBank/DDBJ databases">
        <authorList>
            <person name="Hodson N. C."/>
            <person name="Mongue J. A."/>
            <person name="Jaron S. K."/>
        </authorList>
    </citation>
    <scope>NUCLEOTIDE SEQUENCE</scope>
</reference>
<evidence type="ECO:0000256" key="5">
    <source>
        <dbReference type="SAM" id="MobiDB-lite"/>
    </source>
</evidence>
<evidence type="ECO:0000256" key="3">
    <source>
        <dbReference type="ARBA" id="ARBA00022801"/>
    </source>
</evidence>
<dbReference type="Proteomes" id="UP000708208">
    <property type="component" value="Unassembled WGS sequence"/>
</dbReference>
<dbReference type="AlphaFoldDB" id="A0A8J2P049"/>
<dbReference type="PANTHER" id="PTHR43918:SF13">
    <property type="entry name" value="ACETYLCHOLINESTERASE"/>
    <property type="match status" value="1"/>
</dbReference>
<dbReference type="GO" id="GO:0006581">
    <property type="term" value="P:acetylcholine catabolic process"/>
    <property type="evidence" value="ECO:0007669"/>
    <property type="project" value="TreeGrafter"/>
</dbReference>
<dbReference type="InterPro" id="IPR002018">
    <property type="entry name" value="CarbesteraseB"/>
</dbReference>
<evidence type="ECO:0000313" key="8">
    <source>
        <dbReference type="EMBL" id="CAG7719329.1"/>
    </source>
</evidence>
<feature type="chain" id="PRO_5035234454" description="Carboxylesterase type B domain-containing protein" evidence="6">
    <location>
        <begin position="38"/>
        <end position="247"/>
    </location>
</feature>
<gene>
    <name evidence="8" type="ORF">AFUS01_LOCUS8662</name>
</gene>
<dbReference type="EMBL" id="CAJVCH010060505">
    <property type="protein sequence ID" value="CAG7719329.1"/>
    <property type="molecule type" value="Genomic_DNA"/>
</dbReference>
<keyword evidence="9" id="KW-1185">Reference proteome</keyword>
<organism evidence="8 9">
    <name type="scientific">Allacma fusca</name>
    <dbReference type="NCBI Taxonomy" id="39272"/>
    <lineage>
        <taxon>Eukaryota</taxon>
        <taxon>Metazoa</taxon>
        <taxon>Ecdysozoa</taxon>
        <taxon>Arthropoda</taxon>
        <taxon>Hexapoda</taxon>
        <taxon>Collembola</taxon>
        <taxon>Symphypleona</taxon>
        <taxon>Sminthuridae</taxon>
        <taxon>Allacma</taxon>
    </lineage>
</organism>
<dbReference type="PANTHER" id="PTHR43918">
    <property type="entry name" value="ACETYLCHOLINESTERASE"/>
    <property type="match status" value="1"/>
</dbReference>
<proteinExistence type="inferred from homology"/>
<dbReference type="InterPro" id="IPR050654">
    <property type="entry name" value="AChE-related_enzymes"/>
</dbReference>
<keyword evidence="4" id="KW-0325">Glycoprotein</keyword>
<dbReference type="GO" id="GO:0003990">
    <property type="term" value="F:acetylcholinesterase activity"/>
    <property type="evidence" value="ECO:0007669"/>
    <property type="project" value="TreeGrafter"/>
</dbReference>
<name>A0A8J2P049_9HEXA</name>
<dbReference type="GO" id="GO:0019695">
    <property type="term" value="P:choline metabolic process"/>
    <property type="evidence" value="ECO:0007669"/>
    <property type="project" value="TreeGrafter"/>
</dbReference>
<evidence type="ECO:0000313" key="9">
    <source>
        <dbReference type="Proteomes" id="UP000708208"/>
    </source>
</evidence>
<feature type="compositionally biased region" description="Polar residues" evidence="5">
    <location>
        <begin position="41"/>
        <end position="59"/>
    </location>
</feature>
<feature type="domain" description="Carboxylesterase type B" evidence="7">
    <location>
        <begin position="71"/>
        <end position="235"/>
    </location>
</feature>
<protein>
    <recommendedName>
        <fullName evidence="7">Carboxylesterase type B domain-containing protein</fullName>
    </recommendedName>
</protein>
<dbReference type="GO" id="GO:0005615">
    <property type="term" value="C:extracellular space"/>
    <property type="evidence" value="ECO:0007669"/>
    <property type="project" value="TreeGrafter"/>
</dbReference>
<comment type="caution">
    <text evidence="8">The sequence shown here is derived from an EMBL/GenBank/DDBJ whole genome shotgun (WGS) entry which is preliminary data.</text>
</comment>
<dbReference type="Pfam" id="PF00135">
    <property type="entry name" value="COesterase"/>
    <property type="match status" value="1"/>
</dbReference>
<feature type="region of interest" description="Disordered" evidence="5">
    <location>
        <begin position="41"/>
        <end position="77"/>
    </location>
</feature>
<evidence type="ECO:0000259" key="7">
    <source>
        <dbReference type="Pfam" id="PF00135"/>
    </source>
</evidence>
<dbReference type="GO" id="GO:0005886">
    <property type="term" value="C:plasma membrane"/>
    <property type="evidence" value="ECO:0007669"/>
    <property type="project" value="TreeGrafter"/>
</dbReference>
<evidence type="ECO:0000256" key="1">
    <source>
        <dbReference type="ARBA" id="ARBA00005964"/>
    </source>
</evidence>
<comment type="similarity">
    <text evidence="1">Belongs to the type-B carboxylesterase/lipase family.</text>
</comment>
<dbReference type="OrthoDB" id="408631at2759"/>
<accession>A0A8J2P049</accession>
<keyword evidence="2" id="KW-0719">Serine esterase</keyword>